<proteinExistence type="inferred from homology"/>
<comment type="caution">
    <text evidence="3">The sequence shown here is derived from an EMBL/GenBank/DDBJ whole genome shotgun (WGS) entry which is preliminary data.</text>
</comment>
<dbReference type="InterPro" id="IPR014729">
    <property type="entry name" value="Rossmann-like_a/b/a_fold"/>
</dbReference>
<evidence type="ECO:0000313" key="4">
    <source>
        <dbReference type="Proteomes" id="UP001501265"/>
    </source>
</evidence>
<evidence type="ECO:0000313" key="3">
    <source>
        <dbReference type="EMBL" id="GAA4811848.1"/>
    </source>
</evidence>
<dbReference type="Proteomes" id="UP001501265">
    <property type="component" value="Unassembled WGS sequence"/>
</dbReference>
<organism evidence="3 4">
    <name type="scientific">Streptomyces ziwulingensis</name>
    <dbReference type="NCBI Taxonomy" id="1045501"/>
    <lineage>
        <taxon>Bacteria</taxon>
        <taxon>Bacillati</taxon>
        <taxon>Actinomycetota</taxon>
        <taxon>Actinomycetes</taxon>
        <taxon>Kitasatosporales</taxon>
        <taxon>Streptomycetaceae</taxon>
        <taxon>Streptomyces</taxon>
    </lineage>
</organism>
<sequence>MFQRILVAVDASPARHSAVRMAGEMARLTGGKVSVLHVVASAATLAAVVPLEDDSEATTVLDEAVAVLRAAGVDAEGRIADALTTQTATTIAAAAEEFEADLLVLSPHRHGWLETLVNPRVSDTVAHIGRTAVLLAPHDEAAGRS</sequence>
<accession>A0ABP9CL44</accession>
<dbReference type="EMBL" id="BAABIG010000052">
    <property type="protein sequence ID" value="GAA4811848.1"/>
    <property type="molecule type" value="Genomic_DNA"/>
</dbReference>
<dbReference type="PANTHER" id="PTHR46268:SF6">
    <property type="entry name" value="UNIVERSAL STRESS PROTEIN UP12"/>
    <property type="match status" value="1"/>
</dbReference>
<protein>
    <submittedName>
        <fullName evidence="3">Universal stress protein</fullName>
    </submittedName>
</protein>
<dbReference type="PANTHER" id="PTHR46268">
    <property type="entry name" value="STRESS RESPONSE PROTEIN NHAX"/>
    <property type="match status" value="1"/>
</dbReference>
<dbReference type="InterPro" id="IPR006015">
    <property type="entry name" value="Universal_stress_UspA"/>
</dbReference>
<evidence type="ECO:0000259" key="2">
    <source>
        <dbReference type="Pfam" id="PF00582"/>
    </source>
</evidence>
<name>A0ABP9CL44_9ACTN</name>
<dbReference type="CDD" id="cd00293">
    <property type="entry name" value="USP-like"/>
    <property type="match status" value="1"/>
</dbReference>
<dbReference type="InterPro" id="IPR006016">
    <property type="entry name" value="UspA"/>
</dbReference>
<dbReference type="Gene3D" id="3.40.50.620">
    <property type="entry name" value="HUPs"/>
    <property type="match status" value="1"/>
</dbReference>
<comment type="similarity">
    <text evidence="1">Belongs to the universal stress protein A family.</text>
</comment>
<feature type="domain" description="UspA" evidence="2">
    <location>
        <begin position="1"/>
        <end position="135"/>
    </location>
</feature>
<evidence type="ECO:0000256" key="1">
    <source>
        <dbReference type="ARBA" id="ARBA00008791"/>
    </source>
</evidence>
<dbReference type="PRINTS" id="PR01438">
    <property type="entry name" value="UNVRSLSTRESS"/>
</dbReference>
<keyword evidence="4" id="KW-1185">Reference proteome</keyword>
<dbReference type="SUPFAM" id="SSF52402">
    <property type="entry name" value="Adenine nucleotide alpha hydrolases-like"/>
    <property type="match status" value="1"/>
</dbReference>
<reference evidence="4" key="1">
    <citation type="journal article" date="2019" name="Int. J. Syst. Evol. Microbiol.">
        <title>The Global Catalogue of Microorganisms (GCM) 10K type strain sequencing project: providing services to taxonomists for standard genome sequencing and annotation.</title>
        <authorList>
            <consortium name="The Broad Institute Genomics Platform"/>
            <consortium name="The Broad Institute Genome Sequencing Center for Infectious Disease"/>
            <person name="Wu L."/>
            <person name="Ma J."/>
        </authorList>
    </citation>
    <scope>NUCLEOTIDE SEQUENCE [LARGE SCALE GENOMIC DNA]</scope>
    <source>
        <strain evidence="4">JCM 18081</strain>
    </source>
</reference>
<gene>
    <name evidence="3" type="ORF">GCM10023220_48730</name>
</gene>
<dbReference type="Pfam" id="PF00582">
    <property type="entry name" value="Usp"/>
    <property type="match status" value="1"/>
</dbReference>
<dbReference type="RefSeq" id="WP_345622233.1">
    <property type="nucleotide sequence ID" value="NZ_BAABIG010000052.1"/>
</dbReference>